<organism evidence="3 4">
    <name type="scientific">Desulfosarcina ovata subsp. ovata</name>
    <dbReference type="NCBI Taxonomy" id="2752305"/>
    <lineage>
        <taxon>Bacteria</taxon>
        <taxon>Pseudomonadati</taxon>
        <taxon>Thermodesulfobacteriota</taxon>
        <taxon>Desulfobacteria</taxon>
        <taxon>Desulfobacterales</taxon>
        <taxon>Desulfosarcinaceae</taxon>
        <taxon>Desulfosarcina</taxon>
    </lineage>
</organism>
<dbReference type="InterPro" id="IPR001763">
    <property type="entry name" value="Rhodanese-like_dom"/>
</dbReference>
<dbReference type="RefSeq" id="WP_155312626.1">
    <property type="nucleotide sequence ID" value="NZ_AP021879.1"/>
</dbReference>
<sequence length="288" mass="32342">MNRLFQKRFQRTAGVWAAMLLGTLLWMPSASAVAEKVPDDLIQRTEQVRDAGLVVSAKPLMKRIERKEKLLLIDVRRAADFRALHIAGAIHVPLHFIKTKPYLKSSPVVLVEQGLAYHRLAPVCRELRTIGVDARLLDGGMNAWCHAGGPIVGEAVRQMEYNRISAADFFQEKNYARRIVCDVSAIRLAASLELIPYAVHFPMNGDRTVMAQIRKVRSEVILVVSENGDGYADAGHALSRAGFEKIYYLSGGLMAYREYLEGLANSWQPRSNRMQRFSPCKTCGENDR</sequence>
<dbReference type="InterPro" id="IPR050229">
    <property type="entry name" value="GlpE_sulfurtransferase"/>
</dbReference>
<accession>A0A5K8AGF1</accession>
<feature type="domain" description="Rhodanese" evidence="2">
    <location>
        <begin position="195"/>
        <end position="265"/>
    </location>
</feature>
<reference evidence="3 4" key="1">
    <citation type="submission" date="2019-11" db="EMBL/GenBank/DDBJ databases">
        <title>Comparative genomics of hydrocarbon-degrading Desulfosarcina strains.</title>
        <authorList>
            <person name="Watanabe M."/>
            <person name="Kojima H."/>
            <person name="Fukui M."/>
        </authorList>
    </citation>
    <scope>NUCLEOTIDE SEQUENCE [LARGE SCALE GENOMIC DNA]</scope>
    <source>
        <strain evidence="4">oXyS1</strain>
    </source>
</reference>
<dbReference type="PANTHER" id="PTHR43031">
    <property type="entry name" value="FAD-DEPENDENT OXIDOREDUCTASE"/>
    <property type="match status" value="1"/>
</dbReference>
<gene>
    <name evidence="3" type="ORF">DSCOOX_49520</name>
</gene>
<dbReference type="PROSITE" id="PS50206">
    <property type="entry name" value="RHODANESE_3"/>
    <property type="match status" value="2"/>
</dbReference>
<evidence type="ECO:0000313" key="4">
    <source>
        <dbReference type="Proteomes" id="UP000422108"/>
    </source>
</evidence>
<dbReference type="AlphaFoldDB" id="A0A5K8AGF1"/>
<feature type="chain" id="PRO_5024438378" description="Rhodanese domain-containing protein" evidence="1">
    <location>
        <begin position="33"/>
        <end position="288"/>
    </location>
</feature>
<dbReference type="CDD" id="cd00158">
    <property type="entry name" value="RHOD"/>
    <property type="match status" value="2"/>
</dbReference>
<protein>
    <recommendedName>
        <fullName evidence="2">Rhodanese domain-containing protein</fullName>
    </recommendedName>
</protein>
<evidence type="ECO:0000259" key="2">
    <source>
        <dbReference type="PROSITE" id="PS50206"/>
    </source>
</evidence>
<name>A0A5K8AGF1_9BACT</name>
<dbReference type="Pfam" id="PF00581">
    <property type="entry name" value="Rhodanese"/>
    <property type="match status" value="2"/>
</dbReference>
<keyword evidence="4" id="KW-1185">Reference proteome</keyword>
<dbReference type="SMART" id="SM00450">
    <property type="entry name" value="RHOD"/>
    <property type="match status" value="1"/>
</dbReference>
<evidence type="ECO:0000313" key="3">
    <source>
        <dbReference type="EMBL" id="BBO91772.1"/>
    </source>
</evidence>
<dbReference type="SUPFAM" id="SSF52821">
    <property type="entry name" value="Rhodanese/Cell cycle control phosphatase"/>
    <property type="match status" value="2"/>
</dbReference>
<feature type="domain" description="Rhodanese" evidence="2">
    <location>
        <begin position="66"/>
        <end position="153"/>
    </location>
</feature>
<keyword evidence="1" id="KW-0732">Signal</keyword>
<proteinExistence type="predicted"/>
<dbReference type="PANTHER" id="PTHR43031:SF1">
    <property type="entry name" value="PYRIDINE NUCLEOTIDE-DISULPHIDE OXIDOREDUCTASE"/>
    <property type="match status" value="1"/>
</dbReference>
<dbReference type="Gene3D" id="3.40.250.10">
    <property type="entry name" value="Rhodanese-like domain"/>
    <property type="match status" value="2"/>
</dbReference>
<feature type="signal peptide" evidence="1">
    <location>
        <begin position="1"/>
        <end position="32"/>
    </location>
</feature>
<dbReference type="Proteomes" id="UP000422108">
    <property type="component" value="Chromosome"/>
</dbReference>
<dbReference type="InterPro" id="IPR036873">
    <property type="entry name" value="Rhodanese-like_dom_sf"/>
</dbReference>
<evidence type="ECO:0000256" key="1">
    <source>
        <dbReference type="SAM" id="SignalP"/>
    </source>
</evidence>
<dbReference type="EMBL" id="AP021879">
    <property type="protein sequence ID" value="BBO91772.1"/>
    <property type="molecule type" value="Genomic_DNA"/>
</dbReference>